<protein>
    <submittedName>
        <fullName evidence="6">C40 family peptidase</fullName>
    </submittedName>
</protein>
<keyword evidence="2" id="KW-0645">Protease</keyword>
<keyword evidence="4" id="KW-0788">Thiol protease</keyword>
<dbReference type="RefSeq" id="WP_259863192.1">
    <property type="nucleotide sequence ID" value="NZ_BAAAST010000092.1"/>
</dbReference>
<name>A0ABY5W7Q5_9ACTN</name>
<evidence type="ECO:0000313" key="7">
    <source>
        <dbReference type="Proteomes" id="UP001059617"/>
    </source>
</evidence>
<dbReference type="PANTHER" id="PTHR47053">
    <property type="entry name" value="MUREIN DD-ENDOPEPTIDASE MEPH-RELATED"/>
    <property type="match status" value="1"/>
</dbReference>
<dbReference type="Pfam" id="PF00877">
    <property type="entry name" value="NLPC_P60"/>
    <property type="match status" value="1"/>
</dbReference>
<evidence type="ECO:0000256" key="1">
    <source>
        <dbReference type="ARBA" id="ARBA00007074"/>
    </source>
</evidence>
<evidence type="ECO:0000256" key="3">
    <source>
        <dbReference type="ARBA" id="ARBA00022801"/>
    </source>
</evidence>
<accession>A0ABY5W7Q5</accession>
<comment type="similarity">
    <text evidence="1">Belongs to the peptidase C40 family.</text>
</comment>
<gene>
    <name evidence="6" type="ORF">Dfulv_13195</name>
</gene>
<dbReference type="Gene3D" id="3.90.1720.10">
    <property type="entry name" value="endopeptidase domain like (from Nostoc punctiforme)"/>
    <property type="match status" value="1"/>
</dbReference>
<dbReference type="PROSITE" id="PS51935">
    <property type="entry name" value="NLPC_P60"/>
    <property type="match status" value="1"/>
</dbReference>
<evidence type="ECO:0000313" key="6">
    <source>
        <dbReference type="EMBL" id="UWP85126.1"/>
    </source>
</evidence>
<reference evidence="6" key="1">
    <citation type="submission" date="2021-04" db="EMBL/GenBank/DDBJ databases">
        <authorList>
            <person name="Hartkoorn R.C."/>
            <person name="Beaudoing E."/>
            <person name="Hot D."/>
        </authorList>
    </citation>
    <scope>NUCLEOTIDE SEQUENCE</scope>
    <source>
        <strain evidence="6">NRRL B-16292</strain>
    </source>
</reference>
<keyword evidence="7" id="KW-1185">Reference proteome</keyword>
<evidence type="ECO:0000259" key="5">
    <source>
        <dbReference type="PROSITE" id="PS51935"/>
    </source>
</evidence>
<evidence type="ECO:0000256" key="2">
    <source>
        <dbReference type="ARBA" id="ARBA00022670"/>
    </source>
</evidence>
<dbReference type="InterPro" id="IPR051202">
    <property type="entry name" value="Peptidase_C40"/>
</dbReference>
<proteinExistence type="inferred from homology"/>
<dbReference type="PANTHER" id="PTHR47053:SF1">
    <property type="entry name" value="MUREIN DD-ENDOPEPTIDASE MEPH-RELATED"/>
    <property type="match status" value="1"/>
</dbReference>
<dbReference type="Proteomes" id="UP001059617">
    <property type="component" value="Chromosome"/>
</dbReference>
<dbReference type="SUPFAM" id="SSF54001">
    <property type="entry name" value="Cysteine proteinases"/>
    <property type="match status" value="1"/>
</dbReference>
<sequence>MTEATVTAAVATLVAAPEKVRPADAAALDDRPGIGTWIAAMTPEEQADSDVVTQLLFGERVLVEEVRPDGWARVVATGQPAPGLDPRGYPGWIRAAHLAGQPAAGDGAPLVVDALSTALARSPGGPAAVSGVVLGTLLTPAGAAVDGWLPVHAAGHADPLWARTDHLAPVPAQPPTGDEALAVARRLLGAVYVWGGLSDLGIDCSGLVHLVWRRLGVELPRDAHDQSTATAVVPRGEERPGDLYFFARPGRRVHHVGIVAEPGRMVHASSVAHRVVEEAMPPERAETLVGAHRV</sequence>
<feature type="domain" description="NlpC/P60" evidence="5">
    <location>
        <begin position="174"/>
        <end position="294"/>
    </location>
</feature>
<organism evidence="6 7">
    <name type="scientific">Dactylosporangium fulvum</name>
    <dbReference type="NCBI Taxonomy" id="53359"/>
    <lineage>
        <taxon>Bacteria</taxon>
        <taxon>Bacillati</taxon>
        <taxon>Actinomycetota</taxon>
        <taxon>Actinomycetes</taxon>
        <taxon>Micromonosporales</taxon>
        <taxon>Micromonosporaceae</taxon>
        <taxon>Dactylosporangium</taxon>
    </lineage>
</organism>
<keyword evidence="3" id="KW-0378">Hydrolase</keyword>
<reference evidence="6" key="2">
    <citation type="submission" date="2022-09" db="EMBL/GenBank/DDBJ databases">
        <title>Biosynthetic gene clusters of Dactylosporangioum fulvum.</title>
        <authorList>
            <person name="Caradec T."/>
        </authorList>
    </citation>
    <scope>NUCLEOTIDE SEQUENCE</scope>
    <source>
        <strain evidence="6">NRRL B-16292</strain>
    </source>
</reference>
<dbReference type="Gene3D" id="2.30.30.40">
    <property type="entry name" value="SH3 Domains"/>
    <property type="match status" value="1"/>
</dbReference>
<dbReference type="EMBL" id="CP073720">
    <property type="protein sequence ID" value="UWP85126.1"/>
    <property type="molecule type" value="Genomic_DNA"/>
</dbReference>
<dbReference type="InterPro" id="IPR000064">
    <property type="entry name" value="NLP_P60_dom"/>
</dbReference>
<evidence type="ECO:0000256" key="4">
    <source>
        <dbReference type="ARBA" id="ARBA00022807"/>
    </source>
</evidence>
<dbReference type="InterPro" id="IPR038765">
    <property type="entry name" value="Papain-like_cys_pep_sf"/>
</dbReference>